<dbReference type="AlphaFoldDB" id="A0A562KD08"/>
<protein>
    <submittedName>
        <fullName evidence="2">Smr domain-containing protein</fullName>
    </submittedName>
</protein>
<sequence>MEKTKKKMAQKFEIGDKVAVLDDDISGVVIKVQNNEISVETTDKFVMTFFVNELIKINNSNELSGFFSTQSLGSVLKDKEEPKKRSFVKEKRSRKDEFVLEVDLHIEKLVSSKRGMSNYDILTLQMETAKRQLDFAIKNRMPKVVFIHGVGEGVLKAELDFMLGRYDTISFQDANYQKYGLGATEVYIKQNVK</sequence>
<proteinExistence type="predicted"/>
<reference evidence="2 3" key="1">
    <citation type="journal article" date="2015" name="Stand. Genomic Sci.">
        <title>Genomic Encyclopedia of Bacterial and Archaeal Type Strains, Phase III: the genomes of soil and plant-associated and newly described type strains.</title>
        <authorList>
            <person name="Whitman W.B."/>
            <person name="Woyke T."/>
            <person name="Klenk H.P."/>
            <person name="Zhou Y."/>
            <person name="Lilburn T.G."/>
            <person name="Beck B.J."/>
            <person name="De Vos P."/>
            <person name="Vandamme P."/>
            <person name="Eisen J.A."/>
            <person name="Garrity G."/>
            <person name="Hugenholtz P."/>
            <person name="Kyrpides N.C."/>
        </authorList>
    </citation>
    <scope>NUCLEOTIDE SEQUENCE [LARGE SCALE GENOMIC DNA]</scope>
    <source>
        <strain evidence="2 3">CGMCC 1.6844</strain>
    </source>
</reference>
<dbReference type="InterPro" id="IPR002625">
    <property type="entry name" value="Smr_dom"/>
</dbReference>
<dbReference type="InterPro" id="IPR036063">
    <property type="entry name" value="Smr_dom_sf"/>
</dbReference>
<comment type="caution">
    <text evidence="2">The sequence shown here is derived from an EMBL/GenBank/DDBJ whole genome shotgun (WGS) entry which is preliminary data.</text>
</comment>
<evidence type="ECO:0000259" key="1">
    <source>
        <dbReference type="Pfam" id="PF01713"/>
    </source>
</evidence>
<evidence type="ECO:0000313" key="3">
    <source>
        <dbReference type="Proteomes" id="UP000315312"/>
    </source>
</evidence>
<dbReference type="EMBL" id="VLKM01000009">
    <property type="protein sequence ID" value="TWH93103.1"/>
    <property type="molecule type" value="Genomic_DNA"/>
</dbReference>
<keyword evidence="3" id="KW-1185">Reference proteome</keyword>
<name>A0A562KD08_9FLAO</name>
<accession>A0A562KD08</accession>
<feature type="domain" description="Smr" evidence="1">
    <location>
        <begin position="129"/>
        <end position="189"/>
    </location>
</feature>
<dbReference type="Gene3D" id="3.30.1370.110">
    <property type="match status" value="1"/>
</dbReference>
<dbReference type="Pfam" id="PF01713">
    <property type="entry name" value="Smr"/>
    <property type="match status" value="1"/>
</dbReference>
<organism evidence="2 3">
    <name type="scientific">Flavobacterium cheniae</name>
    <dbReference type="NCBI Taxonomy" id="295428"/>
    <lineage>
        <taxon>Bacteria</taxon>
        <taxon>Pseudomonadati</taxon>
        <taxon>Bacteroidota</taxon>
        <taxon>Flavobacteriia</taxon>
        <taxon>Flavobacteriales</taxon>
        <taxon>Flavobacteriaceae</taxon>
        <taxon>Flavobacterium</taxon>
    </lineage>
</organism>
<dbReference type="Proteomes" id="UP000315312">
    <property type="component" value="Unassembled WGS sequence"/>
</dbReference>
<evidence type="ECO:0000313" key="2">
    <source>
        <dbReference type="EMBL" id="TWH93103.1"/>
    </source>
</evidence>
<gene>
    <name evidence="2" type="ORF">IP97_02172</name>
</gene>